<dbReference type="Pfam" id="PF00873">
    <property type="entry name" value="ACR_tran"/>
    <property type="match status" value="1"/>
</dbReference>
<sequence length="1025" mass="110641">MKGIIRFSLNNKFAIWIMTLIVVVAGLYSGLNMKQETIPNISVPILTVNTVYPGAAPEEVADQVTIPLEQRIQNLSGVTAVNSTSSENVSIITVEYSYDKDMKEAEEELGAAIDSFEKPSGAQDTQISKISLNDFPVVSLSVSSKGLGLEEVTQLVETELQPALEGIEGIGTVAISGQNIKEVHLTFDQAKMAQYGLTQETVQGIVQASALKAPLGIFELDQSEKSLVVDGNVTTIDQLKNIEVPVTNGSAGQAGPAGLPTIKLSDVATIEMIDRAESISRTNGELSIGINATKASDANTVDVVNAVKDKAEEFEGEHEGMSTVVLLDQGKPIEESVSTMIDKALFGALFAVIVILLFLRNIRTTIISIVSIPLSLVIALLILKQMDITLNIMTLGAMTVAIGRVVDDSIVVIENNYRRMALRGERLRGKELITEATREMFIPILSSTLVTIAVFLPLGTVSGPIGEMFMPFALTMVFALLASLLVAVTVVPMMTHQMFRRGLKANQTHEEKPGALGNSYRKILNWSLNHKLMTFLGAIVLLVASFFLVPLIGTSFLPEEEEKYVMVTYAPGPGKLISDVEKTALEAEKLILGREGVTNLQYSVGGESPMSFGPTKNALFYVQYDNDTKSFGDVKDKLVEELTALEPTGSWSEMDFTGGMGGSKVSLFVYGNSFDEIKPVVEKIQTLMEQNEEFEKVDTSLSKQYEQYTLVADQQKLSKLGLTAGQIAMKLSPVRETPILTTVQEDGKEYNVYVQVDKKTYQTIADIENETIQSPLGISVPLKDVVKVEKGTSANSVTRKDGKLYVEVSANVTSKDVGTASTELQDEVEKMEKPETVTVDFGGVTEQINETFTQLGLAMAAAIAIVYLLLVITFGGALTPFAILFSLPFTIIGALVGLFLAGETISATAMMGMLMLIGIVVTNAIVLLDRVLHMEKEGMSTRDALIEAAGTRLRPILMTALATVGALLPLVLGFEGGSGGLISKGLGVTVIGGLISSTLLTLLIVPVVYEFLVRFRRKHDDEVKA</sequence>
<dbReference type="AlphaFoldDB" id="A0A7W5FM33"/>
<dbReference type="PANTHER" id="PTHR32063:SF0">
    <property type="entry name" value="SWARMING MOTILITY PROTEIN SWRC"/>
    <property type="match status" value="1"/>
</dbReference>
<protein>
    <submittedName>
        <fullName evidence="2">HAE1 family hydrophobic/amphiphilic exporter-1</fullName>
    </submittedName>
</protein>
<dbReference type="SUPFAM" id="SSF82714">
    <property type="entry name" value="Multidrug efflux transporter AcrB TolC docking domain, DN and DC subdomains"/>
    <property type="match status" value="2"/>
</dbReference>
<keyword evidence="1" id="KW-0472">Membrane</keyword>
<dbReference type="InterPro" id="IPR001036">
    <property type="entry name" value="Acrflvin-R"/>
</dbReference>
<feature type="transmembrane region" description="Helical" evidence="1">
    <location>
        <begin position="855"/>
        <end position="874"/>
    </location>
</feature>
<comment type="caution">
    <text evidence="2">The sequence shown here is derived from an EMBL/GenBank/DDBJ whole genome shotgun (WGS) entry which is preliminary data.</text>
</comment>
<dbReference type="SUPFAM" id="SSF82866">
    <property type="entry name" value="Multidrug efflux transporter AcrB transmembrane domain"/>
    <property type="match status" value="2"/>
</dbReference>
<keyword evidence="3" id="KW-1185">Reference proteome</keyword>
<dbReference type="Proteomes" id="UP000570361">
    <property type="component" value="Unassembled WGS sequence"/>
</dbReference>
<feature type="transmembrane region" description="Helical" evidence="1">
    <location>
        <begin position="365"/>
        <end position="383"/>
    </location>
</feature>
<dbReference type="Gene3D" id="3.30.2090.10">
    <property type="entry name" value="Multidrug efflux transporter AcrB TolC docking domain, DN and DC subdomains"/>
    <property type="match status" value="2"/>
</dbReference>
<proteinExistence type="predicted"/>
<dbReference type="GO" id="GO:0042910">
    <property type="term" value="F:xenobiotic transmembrane transporter activity"/>
    <property type="evidence" value="ECO:0007669"/>
    <property type="project" value="TreeGrafter"/>
</dbReference>
<dbReference type="Gene3D" id="1.20.1640.10">
    <property type="entry name" value="Multidrug efflux transporter AcrB transmembrane domain"/>
    <property type="match status" value="2"/>
</dbReference>
<keyword evidence="1" id="KW-1133">Transmembrane helix</keyword>
<keyword evidence="1" id="KW-0812">Transmembrane</keyword>
<evidence type="ECO:0000313" key="3">
    <source>
        <dbReference type="Proteomes" id="UP000570361"/>
    </source>
</evidence>
<dbReference type="GO" id="GO:0005886">
    <property type="term" value="C:plasma membrane"/>
    <property type="evidence" value="ECO:0007669"/>
    <property type="project" value="TreeGrafter"/>
</dbReference>
<reference evidence="2 3" key="1">
    <citation type="submission" date="2020-08" db="EMBL/GenBank/DDBJ databases">
        <title>Genomic Encyclopedia of Type Strains, Phase III (KMG-III): the genomes of soil and plant-associated and newly described type strains.</title>
        <authorList>
            <person name="Whitman W."/>
        </authorList>
    </citation>
    <scope>NUCLEOTIDE SEQUENCE [LARGE SCALE GENOMIC DNA]</scope>
    <source>
        <strain evidence="2 3">CECT 5862</strain>
    </source>
</reference>
<feature type="transmembrane region" description="Helical" evidence="1">
    <location>
        <begin position="440"/>
        <end position="460"/>
    </location>
</feature>
<gene>
    <name evidence="2" type="ORF">FHS18_001933</name>
</gene>
<feature type="transmembrane region" description="Helical" evidence="1">
    <location>
        <begin position="472"/>
        <end position="494"/>
    </location>
</feature>
<dbReference type="Gene3D" id="3.30.70.1440">
    <property type="entry name" value="Multidrug efflux transporter AcrB pore domain"/>
    <property type="match status" value="1"/>
</dbReference>
<dbReference type="Gene3D" id="3.30.70.1320">
    <property type="entry name" value="Multidrug efflux transporter AcrB pore domain like"/>
    <property type="match status" value="1"/>
</dbReference>
<feature type="transmembrane region" description="Helical" evidence="1">
    <location>
        <begin position="986"/>
        <end position="1009"/>
    </location>
</feature>
<organism evidence="2 3">
    <name type="scientific">Paenibacillus phyllosphaerae</name>
    <dbReference type="NCBI Taxonomy" id="274593"/>
    <lineage>
        <taxon>Bacteria</taxon>
        <taxon>Bacillati</taxon>
        <taxon>Bacillota</taxon>
        <taxon>Bacilli</taxon>
        <taxon>Bacillales</taxon>
        <taxon>Paenibacillaceae</taxon>
        <taxon>Paenibacillus</taxon>
    </lineage>
</organism>
<feature type="transmembrane region" description="Helical" evidence="1">
    <location>
        <begin position="881"/>
        <end position="901"/>
    </location>
</feature>
<feature type="transmembrane region" description="Helical" evidence="1">
    <location>
        <begin position="907"/>
        <end position="932"/>
    </location>
</feature>
<accession>A0A7W5FM33</accession>
<dbReference type="PRINTS" id="PR00702">
    <property type="entry name" value="ACRIFLAVINRP"/>
</dbReference>
<evidence type="ECO:0000256" key="1">
    <source>
        <dbReference type="SAM" id="Phobius"/>
    </source>
</evidence>
<name>A0A7W5FM33_9BACL</name>
<evidence type="ECO:0000313" key="2">
    <source>
        <dbReference type="EMBL" id="MBB3109870.1"/>
    </source>
</evidence>
<feature type="transmembrane region" description="Helical" evidence="1">
    <location>
        <begin position="13"/>
        <end position="31"/>
    </location>
</feature>
<dbReference type="Gene3D" id="3.30.70.1430">
    <property type="entry name" value="Multidrug efflux transporter AcrB pore domain"/>
    <property type="match status" value="2"/>
</dbReference>
<dbReference type="InterPro" id="IPR027463">
    <property type="entry name" value="AcrB_DN_DC_subdom"/>
</dbReference>
<feature type="transmembrane region" description="Helical" evidence="1">
    <location>
        <begin position="340"/>
        <end position="359"/>
    </location>
</feature>
<dbReference type="EMBL" id="JACHXK010000003">
    <property type="protein sequence ID" value="MBB3109870.1"/>
    <property type="molecule type" value="Genomic_DNA"/>
</dbReference>
<feature type="transmembrane region" description="Helical" evidence="1">
    <location>
        <begin position="953"/>
        <end position="974"/>
    </location>
</feature>
<dbReference type="SUPFAM" id="SSF82693">
    <property type="entry name" value="Multidrug efflux transporter AcrB pore domain, PN1, PN2, PC1 and PC2 subdomains"/>
    <property type="match status" value="2"/>
</dbReference>
<dbReference type="PANTHER" id="PTHR32063">
    <property type="match status" value="1"/>
</dbReference>
<feature type="transmembrane region" description="Helical" evidence="1">
    <location>
        <begin position="532"/>
        <end position="553"/>
    </location>
</feature>
<dbReference type="RefSeq" id="WP_183599353.1">
    <property type="nucleotide sequence ID" value="NZ_JACHXK010000003.1"/>
</dbReference>